<dbReference type="Proteomes" id="UP001165740">
    <property type="component" value="Chromosome 11"/>
</dbReference>
<accession>A0A9W2YDB2</accession>
<dbReference type="AlphaFoldDB" id="A0A9W2YDB2"/>
<proteinExistence type="predicted"/>
<protein>
    <submittedName>
        <fullName evidence="3">Uncharacterized protein LOC106071662</fullName>
    </submittedName>
</protein>
<gene>
    <name evidence="3" type="primary">LOC106071662</name>
</gene>
<name>A0A9W2YDB2_BIOGL</name>
<feature type="signal peptide" evidence="1">
    <location>
        <begin position="1"/>
        <end position="20"/>
    </location>
</feature>
<reference evidence="3" key="1">
    <citation type="submission" date="2025-08" db="UniProtKB">
        <authorList>
            <consortium name="RefSeq"/>
        </authorList>
    </citation>
    <scope>IDENTIFICATION</scope>
</reference>
<dbReference type="RefSeq" id="XP_055860715.1">
    <property type="nucleotide sequence ID" value="XM_056004740.1"/>
</dbReference>
<evidence type="ECO:0000313" key="3">
    <source>
        <dbReference type="RefSeq" id="XP_055860715.1"/>
    </source>
</evidence>
<evidence type="ECO:0000256" key="1">
    <source>
        <dbReference type="SAM" id="SignalP"/>
    </source>
</evidence>
<dbReference type="GeneID" id="106071662"/>
<organism evidence="2 3">
    <name type="scientific">Biomphalaria glabrata</name>
    <name type="common">Bloodfluke planorb</name>
    <name type="synonym">Freshwater snail</name>
    <dbReference type="NCBI Taxonomy" id="6526"/>
    <lineage>
        <taxon>Eukaryota</taxon>
        <taxon>Metazoa</taxon>
        <taxon>Spiralia</taxon>
        <taxon>Lophotrochozoa</taxon>
        <taxon>Mollusca</taxon>
        <taxon>Gastropoda</taxon>
        <taxon>Heterobranchia</taxon>
        <taxon>Euthyneura</taxon>
        <taxon>Panpulmonata</taxon>
        <taxon>Hygrophila</taxon>
        <taxon>Lymnaeoidea</taxon>
        <taxon>Planorbidae</taxon>
        <taxon>Biomphalaria</taxon>
    </lineage>
</organism>
<keyword evidence="1" id="KW-0732">Signal</keyword>
<keyword evidence="2" id="KW-1185">Reference proteome</keyword>
<evidence type="ECO:0000313" key="2">
    <source>
        <dbReference type="Proteomes" id="UP001165740"/>
    </source>
</evidence>
<sequence>MIKVLLLTIVYVVMWEYLTALGLMSSSTLNRCKPQGQRCAKTEDCCDQPEIECRLGKCLSNTCVPFEGLCNSSTYCCQPDHKVLCKLVVFNADEPSSYRCVNFILPPNITDEADFNETYFDNNNNVPNNDDDE</sequence>
<feature type="chain" id="PRO_5040837230" evidence="1">
    <location>
        <begin position="21"/>
        <end position="133"/>
    </location>
</feature>